<evidence type="ECO:0000256" key="2">
    <source>
        <dbReference type="ARBA" id="ARBA00004906"/>
    </source>
</evidence>
<keyword evidence="9" id="KW-0833">Ubl conjugation pathway</keyword>
<evidence type="ECO:0000256" key="12">
    <source>
        <dbReference type="ARBA" id="ARBA00022989"/>
    </source>
</evidence>
<keyword evidence="13" id="KW-0472">Membrane</keyword>
<dbReference type="InterPro" id="IPR006845">
    <property type="entry name" value="Pex_N"/>
</dbReference>
<dbReference type="Pfam" id="PF04757">
    <property type="entry name" value="Pex2_Pex12"/>
    <property type="match status" value="1"/>
</dbReference>
<dbReference type="PANTHER" id="PTHR48178:SF1">
    <property type="entry name" value="PEROXISOME BIOGENESIS FACTOR 2"/>
    <property type="match status" value="1"/>
</dbReference>
<keyword evidence="14" id="KW-0576">Peroxisome</keyword>
<comment type="similarity">
    <text evidence="3">Belongs to the pex2/pex10/pex12 family.</text>
</comment>
<keyword evidence="8" id="KW-0863">Zinc-finger</keyword>
<dbReference type="PANTHER" id="PTHR48178">
    <property type="entry name" value="PEROXISOME BIOGENESIS FACTOR 2"/>
    <property type="match status" value="1"/>
</dbReference>
<dbReference type="InterPro" id="IPR025654">
    <property type="entry name" value="PEX2/10"/>
</dbReference>
<evidence type="ECO:0000256" key="14">
    <source>
        <dbReference type="ARBA" id="ARBA00023140"/>
    </source>
</evidence>
<dbReference type="EMBL" id="GBHO01025359">
    <property type="protein sequence ID" value="JAG18245.1"/>
    <property type="molecule type" value="Transcribed_RNA"/>
</dbReference>
<dbReference type="EMBL" id="GBHO01025358">
    <property type="protein sequence ID" value="JAG18246.1"/>
    <property type="molecule type" value="Transcribed_RNA"/>
</dbReference>
<evidence type="ECO:0000256" key="11">
    <source>
        <dbReference type="ARBA" id="ARBA00022927"/>
    </source>
</evidence>
<evidence type="ECO:0000256" key="16">
    <source>
        <dbReference type="ARBA" id="ARBA00034438"/>
    </source>
</evidence>
<evidence type="ECO:0000256" key="10">
    <source>
        <dbReference type="ARBA" id="ARBA00022833"/>
    </source>
</evidence>
<keyword evidence="6" id="KW-0812">Transmembrane</keyword>
<evidence type="ECO:0000313" key="19">
    <source>
        <dbReference type="EMBL" id="JAG18245.1"/>
    </source>
</evidence>
<evidence type="ECO:0000256" key="3">
    <source>
        <dbReference type="ARBA" id="ARBA00008704"/>
    </source>
</evidence>
<evidence type="ECO:0000256" key="1">
    <source>
        <dbReference type="ARBA" id="ARBA00004585"/>
    </source>
</evidence>
<keyword evidence="12" id="KW-1133">Transmembrane helix</keyword>
<evidence type="ECO:0000256" key="6">
    <source>
        <dbReference type="ARBA" id="ARBA00022692"/>
    </source>
</evidence>
<keyword evidence="10" id="KW-0862">Zinc</keyword>
<comment type="catalytic activity">
    <reaction evidence="16">
        <text>[E2 ubiquitin-conjugating enzyme]-S-ubiquitinyl-L-cysteine + [acceptor protein]-L-cysteine = [E2 ubiquitin-conjugating enzyme]-L-cysteine + [acceptor protein]-S-ubiquitinyl-L-cysteine.</text>
        <dbReference type="EC" id="2.3.2.36"/>
    </reaction>
</comment>
<evidence type="ECO:0000256" key="8">
    <source>
        <dbReference type="ARBA" id="ARBA00022771"/>
    </source>
</evidence>
<keyword evidence="7" id="KW-0479">Metal-binding</keyword>
<dbReference type="GO" id="GO:0008270">
    <property type="term" value="F:zinc ion binding"/>
    <property type="evidence" value="ECO:0007669"/>
    <property type="project" value="UniProtKB-KW"/>
</dbReference>
<keyword evidence="11" id="KW-0653">Protein transport</keyword>
<dbReference type="GO" id="GO:0061630">
    <property type="term" value="F:ubiquitin protein ligase activity"/>
    <property type="evidence" value="ECO:0007669"/>
    <property type="project" value="UniProtKB-EC"/>
</dbReference>
<organism evidence="19">
    <name type="scientific">Lygus hesperus</name>
    <name type="common">Western plant bug</name>
    <dbReference type="NCBI Taxonomy" id="30085"/>
    <lineage>
        <taxon>Eukaryota</taxon>
        <taxon>Metazoa</taxon>
        <taxon>Ecdysozoa</taxon>
        <taxon>Arthropoda</taxon>
        <taxon>Hexapoda</taxon>
        <taxon>Insecta</taxon>
        <taxon>Pterygota</taxon>
        <taxon>Neoptera</taxon>
        <taxon>Paraneoptera</taxon>
        <taxon>Hemiptera</taxon>
        <taxon>Heteroptera</taxon>
        <taxon>Panheteroptera</taxon>
        <taxon>Cimicomorpha</taxon>
        <taxon>Miridae</taxon>
        <taxon>Mirini</taxon>
        <taxon>Lygus</taxon>
    </lineage>
</organism>
<proteinExistence type="inferred from homology"/>
<evidence type="ECO:0000256" key="7">
    <source>
        <dbReference type="ARBA" id="ARBA00022723"/>
    </source>
</evidence>
<sequence>MSEIKEFVASRISVFDAATLDKEINGFLRKQIQHVIADLPYDGVECIEPEIDAALKIILWLFSVERKKATFGQQLLCLKYQNNIPLSKLRLLGALMIGFSYLKGRSSNFERRRSNINMFAKFSSIRQHFVVLRSYFVYQ</sequence>
<accession>A0A0A9XMB3</accession>
<protein>
    <recommendedName>
        <fullName evidence="17">RING-type E3 ubiquitin transferase (cysteine targeting)</fullName>
        <ecNumber evidence="17">2.3.2.36</ecNumber>
    </recommendedName>
    <alternativeName>
        <fullName evidence="15">Peroxin-2</fullName>
    </alternativeName>
</protein>
<reference evidence="19" key="1">
    <citation type="journal article" date="2014" name="PLoS ONE">
        <title>Transcriptome-Based Identification of ABC Transporters in the Western Tarnished Plant Bug Lygus hesperus.</title>
        <authorList>
            <person name="Hull J.J."/>
            <person name="Chaney K."/>
            <person name="Geib S.M."/>
            <person name="Fabrick J.A."/>
            <person name="Brent C.S."/>
            <person name="Walsh D."/>
            <person name="Lavine L.C."/>
        </authorList>
    </citation>
    <scope>NUCLEOTIDE SEQUENCE</scope>
</reference>
<evidence type="ECO:0000256" key="13">
    <source>
        <dbReference type="ARBA" id="ARBA00023136"/>
    </source>
</evidence>
<comment type="subcellular location">
    <subcellularLocation>
        <location evidence="1">Peroxisome membrane</location>
        <topology evidence="1">Multi-pass membrane protein</topology>
    </subcellularLocation>
</comment>
<gene>
    <name evidence="19" type="primary">PEX2_1</name>
    <name evidence="20" type="synonym">PEX2_2</name>
    <name evidence="20" type="ORF">CM83_44742</name>
    <name evidence="19" type="ORF">CM83_44744</name>
</gene>
<comment type="pathway">
    <text evidence="2">Protein modification; protein ubiquitination.</text>
</comment>
<reference evidence="19" key="2">
    <citation type="submission" date="2014-07" db="EMBL/GenBank/DDBJ databases">
        <authorList>
            <person name="Hull J."/>
        </authorList>
    </citation>
    <scope>NUCLEOTIDE SEQUENCE</scope>
</reference>
<feature type="domain" description="Pex N-terminal" evidence="18">
    <location>
        <begin position="21"/>
        <end position="107"/>
    </location>
</feature>
<name>A0A0A9XMB3_LYGHE</name>
<evidence type="ECO:0000256" key="17">
    <source>
        <dbReference type="ARBA" id="ARBA00034523"/>
    </source>
</evidence>
<evidence type="ECO:0000259" key="18">
    <source>
        <dbReference type="Pfam" id="PF04757"/>
    </source>
</evidence>
<evidence type="ECO:0000256" key="5">
    <source>
        <dbReference type="ARBA" id="ARBA00022679"/>
    </source>
</evidence>
<dbReference type="GO" id="GO:0005778">
    <property type="term" value="C:peroxisomal membrane"/>
    <property type="evidence" value="ECO:0007669"/>
    <property type="project" value="UniProtKB-SubCell"/>
</dbReference>
<evidence type="ECO:0000256" key="4">
    <source>
        <dbReference type="ARBA" id="ARBA00022448"/>
    </source>
</evidence>
<evidence type="ECO:0000256" key="9">
    <source>
        <dbReference type="ARBA" id="ARBA00022786"/>
    </source>
</evidence>
<dbReference type="GO" id="GO:0016558">
    <property type="term" value="P:protein import into peroxisome matrix"/>
    <property type="evidence" value="ECO:0007669"/>
    <property type="project" value="InterPro"/>
</dbReference>
<keyword evidence="4" id="KW-0813">Transport</keyword>
<dbReference type="EC" id="2.3.2.36" evidence="17"/>
<evidence type="ECO:0000256" key="15">
    <source>
        <dbReference type="ARBA" id="ARBA00032511"/>
    </source>
</evidence>
<keyword evidence="5" id="KW-0808">Transferase</keyword>
<dbReference type="AlphaFoldDB" id="A0A0A9XMB3"/>
<evidence type="ECO:0000313" key="20">
    <source>
        <dbReference type="EMBL" id="JAG18246.1"/>
    </source>
</evidence>